<dbReference type="Proteomes" id="UP000314294">
    <property type="component" value="Unassembled WGS sequence"/>
</dbReference>
<sequence>MSRLGVSVAPLILLLEDVWPVLPQVIICSVAIVSGLVALLLPETKDERLPESIDDIEKPRSVNKGEMDATSGKEVSSDA</sequence>
<protein>
    <submittedName>
        <fullName evidence="2">Solute carrier family 22 member 7</fullName>
    </submittedName>
</protein>
<comment type="caution">
    <text evidence="2">The sequence shown here is derived from an EMBL/GenBank/DDBJ whole genome shotgun (WGS) entry which is preliminary data.</text>
</comment>
<accession>A0A4Z2GB50</accession>
<gene>
    <name evidence="2" type="primary">Slc22a7_1</name>
    <name evidence="2" type="ORF">EYF80_039357</name>
</gene>
<proteinExistence type="predicted"/>
<feature type="compositionally biased region" description="Basic and acidic residues" evidence="1">
    <location>
        <begin position="50"/>
        <end position="67"/>
    </location>
</feature>
<dbReference type="EMBL" id="SRLO01000617">
    <property type="protein sequence ID" value="TNN50431.1"/>
    <property type="molecule type" value="Genomic_DNA"/>
</dbReference>
<evidence type="ECO:0000256" key="1">
    <source>
        <dbReference type="SAM" id="MobiDB-lite"/>
    </source>
</evidence>
<dbReference type="OrthoDB" id="8930337at2759"/>
<feature type="region of interest" description="Disordered" evidence="1">
    <location>
        <begin position="50"/>
        <end position="79"/>
    </location>
</feature>
<organism evidence="2 3">
    <name type="scientific">Liparis tanakae</name>
    <name type="common">Tanaka's snailfish</name>
    <dbReference type="NCBI Taxonomy" id="230148"/>
    <lineage>
        <taxon>Eukaryota</taxon>
        <taxon>Metazoa</taxon>
        <taxon>Chordata</taxon>
        <taxon>Craniata</taxon>
        <taxon>Vertebrata</taxon>
        <taxon>Euteleostomi</taxon>
        <taxon>Actinopterygii</taxon>
        <taxon>Neopterygii</taxon>
        <taxon>Teleostei</taxon>
        <taxon>Neoteleostei</taxon>
        <taxon>Acanthomorphata</taxon>
        <taxon>Eupercaria</taxon>
        <taxon>Perciformes</taxon>
        <taxon>Cottioidei</taxon>
        <taxon>Cottales</taxon>
        <taxon>Liparidae</taxon>
        <taxon>Liparis</taxon>
    </lineage>
</organism>
<evidence type="ECO:0000313" key="3">
    <source>
        <dbReference type="Proteomes" id="UP000314294"/>
    </source>
</evidence>
<keyword evidence="3" id="KW-1185">Reference proteome</keyword>
<name>A0A4Z2GB50_9TELE</name>
<evidence type="ECO:0000313" key="2">
    <source>
        <dbReference type="EMBL" id="TNN50431.1"/>
    </source>
</evidence>
<reference evidence="2 3" key="1">
    <citation type="submission" date="2019-03" db="EMBL/GenBank/DDBJ databases">
        <title>First draft genome of Liparis tanakae, snailfish: a comprehensive survey of snailfish specific genes.</title>
        <authorList>
            <person name="Kim W."/>
            <person name="Song I."/>
            <person name="Jeong J.-H."/>
            <person name="Kim D."/>
            <person name="Kim S."/>
            <person name="Ryu S."/>
            <person name="Song J.Y."/>
            <person name="Lee S.K."/>
        </authorList>
    </citation>
    <scope>NUCLEOTIDE SEQUENCE [LARGE SCALE GENOMIC DNA]</scope>
    <source>
        <tissue evidence="2">Muscle</tissue>
    </source>
</reference>
<dbReference type="AlphaFoldDB" id="A0A4Z2GB50"/>